<evidence type="ECO:0000256" key="13">
    <source>
        <dbReference type="RuleBase" id="RU369069"/>
    </source>
</evidence>
<dbReference type="PANTHER" id="PTHR31120:SF6">
    <property type="entry name" value="METALLOPROTEASE TIKI HOMOLOG"/>
    <property type="match status" value="1"/>
</dbReference>
<dbReference type="EC" id="3.4.-.-" evidence="13"/>
<keyword evidence="12" id="KW-0325">Glycoprotein</keyword>
<dbReference type="GO" id="GO:0016055">
    <property type="term" value="P:Wnt signaling pathway"/>
    <property type="evidence" value="ECO:0007669"/>
    <property type="project" value="UniProtKB-KW"/>
</dbReference>
<evidence type="ECO:0000256" key="6">
    <source>
        <dbReference type="ARBA" id="ARBA00022723"/>
    </source>
</evidence>
<feature type="transmembrane region" description="Helical" evidence="13">
    <location>
        <begin position="987"/>
        <end position="1005"/>
    </location>
</feature>
<comment type="cofactor">
    <cofactor evidence="1">
        <name>Co(2+)</name>
        <dbReference type="ChEBI" id="CHEBI:48828"/>
    </cofactor>
</comment>
<keyword evidence="5 13" id="KW-0812">Transmembrane</keyword>
<dbReference type="GO" id="GO:0006508">
    <property type="term" value="P:proteolysis"/>
    <property type="evidence" value="ECO:0007669"/>
    <property type="project" value="UniProtKB-KW"/>
</dbReference>
<keyword evidence="4 13" id="KW-0645">Protease</keyword>
<evidence type="ECO:0000313" key="15">
    <source>
        <dbReference type="EMBL" id="KRZ04451.1"/>
    </source>
</evidence>
<evidence type="ECO:0000256" key="1">
    <source>
        <dbReference type="ARBA" id="ARBA00001941"/>
    </source>
</evidence>
<evidence type="ECO:0000256" key="14">
    <source>
        <dbReference type="SAM" id="SignalP"/>
    </source>
</evidence>
<keyword evidence="13" id="KW-0879">Wnt signaling pathway</keyword>
<evidence type="ECO:0000256" key="4">
    <source>
        <dbReference type="ARBA" id="ARBA00022670"/>
    </source>
</evidence>
<evidence type="ECO:0000256" key="11">
    <source>
        <dbReference type="ARBA" id="ARBA00023136"/>
    </source>
</evidence>
<keyword evidence="7 13" id="KW-0732">Signal</keyword>
<evidence type="ECO:0000256" key="2">
    <source>
        <dbReference type="ARBA" id="ARBA00004479"/>
    </source>
</evidence>
<evidence type="ECO:0000256" key="8">
    <source>
        <dbReference type="ARBA" id="ARBA00022801"/>
    </source>
</evidence>
<dbReference type="Proteomes" id="UP000055024">
    <property type="component" value="Unassembled WGS sequence"/>
</dbReference>
<comment type="cofactor">
    <cofactor evidence="13">
        <name>Mn(2+)</name>
        <dbReference type="ChEBI" id="CHEBI:29035"/>
    </cofactor>
    <cofactor evidence="13">
        <name>Co(2+)</name>
        <dbReference type="ChEBI" id="CHEBI:48828"/>
    </cofactor>
    <text evidence="13">Divalent metal cations. Mn(2+) or Co(2+).</text>
</comment>
<dbReference type="EMBL" id="JYDP01000164">
    <property type="protein sequence ID" value="KRZ04451.1"/>
    <property type="molecule type" value="Genomic_DNA"/>
</dbReference>
<evidence type="ECO:0000256" key="3">
    <source>
        <dbReference type="ARBA" id="ARBA00008261"/>
    </source>
</evidence>
<evidence type="ECO:0000256" key="12">
    <source>
        <dbReference type="ARBA" id="ARBA00023180"/>
    </source>
</evidence>
<evidence type="ECO:0000256" key="9">
    <source>
        <dbReference type="ARBA" id="ARBA00022989"/>
    </source>
</evidence>
<evidence type="ECO:0000256" key="5">
    <source>
        <dbReference type="ARBA" id="ARBA00022692"/>
    </source>
</evidence>
<comment type="similarity">
    <text evidence="3 13">Belongs to the TIKI family.</text>
</comment>
<evidence type="ECO:0000313" key="16">
    <source>
        <dbReference type="Proteomes" id="UP000055024"/>
    </source>
</evidence>
<dbReference type="GO" id="GO:0046872">
    <property type="term" value="F:metal ion binding"/>
    <property type="evidence" value="ECO:0007669"/>
    <property type="project" value="UniProtKB-UniRule"/>
</dbReference>
<keyword evidence="10 13" id="KW-0482">Metalloprotease</keyword>
<dbReference type="GO" id="GO:0004222">
    <property type="term" value="F:metalloendopeptidase activity"/>
    <property type="evidence" value="ECO:0007669"/>
    <property type="project" value="UniProtKB-UniRule"/>
</dbReference>
<dbReference type="InterPro" id="IPR002816">
    <property type="entry name" value="TraB/PrgY/GumN_fam"/>
</dbReference>
<comment type="function">
    <text evidence="13">Metalloprotease that acts as a negative regulator of the Wnt signaling pathway.</text>
</comment>
<keyword evidence="6 13" id="KW-0479">Metal-binding</keyword>
<dbReference type="AlphaFoldDB" id="A0A0V1H2E6"/>
<keyword evidence="9 13" id="KW-1133">Transmembrane helix</keyword>
<feature type="chain" id="PRO_5006878774" description="Metalloprotease TIKI homolog" evidence="14">
    <location>
        <begin position="26"/>
        <end position="1007"/>
    </location>
</feature>
<keyword evidence="16" id="KW-1185">Reference proteome</keyword>
<comment type="subcellular location">
    <subcellularLocation>
        <location evidence="13">Cell membrane</location>
        <topology evidence="13">Single-pass type I membrane protein</topology>
    </subcellularLocation>
    <subcellularLocation>
        <location evidence="2">Membrane</location>
        <topology evidence="2">Single-pass type I membrane protein</topology>
    </subcellularLocation>
</comment>
<dbReference type="GO" id="GO:0005886">
    <property type="term" value="C:plasma membrane"/>
    <property type="evidence" value="ECO:0007669"/>
    <property type="project" value="UniProtKB-SubCell"/>
</dbReference>
<accession>A0A0V1H2E6</accession>
<dbReference type="InterPro" id="IPR040230">
    <property type="entry name" value="TIKI1/2-like"/>
</dbReference>
<reference evidence="15 16" key="1">
    <citation type="submission" date="2015-01" db="EMBL/GenBank/DDBJ databases">
        <title>Evolution of Trichinella species and genotypes.</title>
        <authorList>
            <person name="Korhonen P.K."/>
            <person name="Edoardo P."/>
            <person name="Giuseppe L.R."/>
            <person name="Gasser R.B."/>
        </authorList>
    </citation>
    <scope>NUCLEOTIDE SEQUENCE [LARGE SCALE GENOMIC DNA]</scope>
    <source>
        <strain evidence="15">ISS1029</strain>
    </source>
</reference>
<evidence type="ECO:0000256" key="10">
    <source>
        <dbReference type="ARBA" id="ARBA00023049"/>
    </source>
</evidence>
<dbReference type="GO" id="GO:0030178">
    <property type="term" value="P:negative regulation of Wnt signaling pathway"/>
    <property type="evidence" value="ECO:0007669"/>
    <property type="project" value="UniProtKB-UniRule"/>
</dbReference>
<dbReference type="Pfam" id="PF01963">
    <property type="entry name" value="TraB_PrgY_gumN"/>
    <property type="match status" value="2"/>
</dbReference>
<dbReference type="OrthoDB" id="10040378at2759"/>
<keyword evidence="13" id="KW-1003">Cell membrane</keyword>
<dbReference type="CDD" id="cd14789">
    <property type="entry name" value="Tiki"/>
    <property type="match status" value="2"/>
</dbReference>
<organism evidence="15 16">
    <name type="scientific">Trichinella zimbabwensis</name>
    <dbReference type="NCBI Taxonomy" id="268475"/>
    <lineage>
        <taxon>Eukaryota</taxon>
        <taxon>Metazoa</taxon>
        <taxon>Ecdysozoa</taxon>
        <taxon>Nematoda</taxon>
        <taxon>Enoplea</taxon>
        <taxon>Dorylaimia</taxon>
        <taxon>Trichinellida</taxon>
        <taxon>Trichinellidae</taxon>
        <taxon>Trichinella</taxon>
    </lineage>
</organism>
<feature type="signal peptide" evidence="14">
    <location>
        <begin position="1"/>
        <end position="25"/>
    </location>
</feature>
<keyword evidence="11 13" id="KW-0472">Membrane</keyword>
<comment type="caution">
    <text evidence="15">The sequence shown here is derived from an EMBL/GenBank/DDBJ whole genome shotgun (WGS) entry which is preliminary data.</text>
</comment>
<sequence>MLLLFYFPIILVSFIFQANLAPAASTKPQFCLQKNNSAITKRFNNFLWRIKRQPPSYFFGTIHVPYTDVWEYVSNAAKQAFHQADNVFLELDLNNPKTVQSLSRCQYLPDGETIADHLPTSLYNRIKAHMEIIRQALPEWIDTQRSSHSNAYADHLFNSIAGNWQRKRPIWIMFLLNSLNRQAIERRGVPVLDLYLAQQASSLSKTLGAIETAGEQCEPLNSLRKQQVLHALNQTLYSHEQAIKRVEQSSDGGAMELARRTRDLIEHYICGSLDETIFAHDTVQVTDVDSLTGSANDESSGEINAYFKKELIKKRNVRMANRVIRLLHANPEKSFFFAFGAGHFLGKDSVIDLVKQSGFHIRPVISKNVVISRSRKPKKGRGTGQGIRKKFTSPPLWQWDSALNVPSTTTVKSTTSVGRNFQELWVRVQGNSAPPWHEQSVNPFPRAHTVQNFFLVHYHNHFSNNASGLITDSLSFLSSHKAISYDSNQAYAKFAMLSRQPMNYANHTLYHTLYSHEPTTNCEQMFGGVMELARRACDQIEHCICGDLDRTNNSVAPQKLSTFLWRIEGDPASYFFGTIHVPYTEVWEYVSKAAKQAFYQADSVFLELDLNNPKTVESLARCQYLPDGETIADHLPTDLYVRIKSHMEMIRQALPEWIDTHRAGGHNDAYADYLFKSIAGNWERKRPIWIMFLLNSLNRQAIERRGIPVLDLYLAQQASSLSIALGAIETAGEQCEPLNSLQEPQVLHALDQMLRDHEQALLVRVNRTSTATLELAQQTSRLIEHYICGSLDETIFAHDAVPVPNVDNNSQSAEDAAGTEDINAYFREELIKKRNVRMANRVIGLLHANPEKSFFFAFGAGHFLGKDSVVDLVKRFGFDVKPVIYNDTVLSQSEKVKKAPRGGQQIRTKLTSPLLWQWGGNLNLPTATTVKSPTRVGRNFQELWVRVQGYSPRPWHETAVNSFPRARTVQNFFLVHYHNHFSNNACALTTGLLLPFLSLFFLFAVQR</sequence>
<protein>
    <recommendedName>
        <fullName evidence="13">Metalloprotease TIKI homolog</fullName>
        <ecNumber evidence="13">3.4.-.-</ecNumber>
    </recommendedName>
</protein>
<proteinExistence type="inferred from homology"/>
<gene>
    <name evidence="15" type="primary">Trabd2b</name>
    <name evidence="15" type="ORF">T11_6797</name>
</gene>
<evidence type="ECO:0000256" key="7">
    <source>
        <dbReference type="ARBA" id="ARBA00022729"/>
    </source>
</evidence>
<name>A0A0V1H2E6_9BILA</name>
<keyword evidence="8 13" id="KW-0378">Hydrolase</keyword>
<dbReference type="PANTHER" id="PTHR31120">
    <property type="entry name" value="METALLOPROTEASE TIKI"/>
    <property type="match status" value="1"/>
</dbReference>